<gene>
    <name evidence="2" type="ORF">EDM21_14615</name>
</gene>
<dbReference type="OrthoDB" id="2987886at2"/>
<accession>A0A7X3K061</accession>
<feature type="transmembrane region" description="Helical" evidence="1">
    <location>
        <begin position="12"/>
        <end position="40"/>
    </location>
</feature>
<evidence type="ECO:0000313" key="3">
    <source>
        <dbReference type="Proteomes" id="UP000490800"/>
    </source>
</evidence>
<keyword evidence="3" id="KW-1185">Reference proteome</keyword>
<keyword evidence="1" id="KW-0472">Membrane</keyword>
<dbReference type="InterPro" id="IPR018710">
    <property type="entry name" value="DUF2232"/>
</dbReference>
<feature type="transmembrane region" description="Helical" evidence="1">
    <location>
        <begin position="52"/>
        <end position="79"/>
    </location>
</feature>
<keyword evidence="1" id="KW-0812">Transmembrane</keyword>
<dbReference type="PANTHER" id="PTHR41324">
    <property type="entry name" value="MEMBRANE PROTEIN-RELATED"/>
    <property type="match status" value="1"/>
</dbReference>
<feature type="transmembrane region" description="Helical" evidence="1">
    <location>
        <begin position="239"/>
        <end position="260"/>
    </location>
</feature>
<evidence type="ECO:0000256" key="1">
    <source>
        <dbReference type="SAM" id="Phobius"/>
    </source>
</evidence>
<dbReference type="PANTHER" id="PTHR41324:SF1">
    <property type="entry name" value="DUF2232 DOMAIN-CONTAINING PROTEIN"/>
    <property type="match status" value="1"/>
</dbReference>
<dbReference type="Proteomes" id="UP000490800">
    <property type="component" value="Unassembled WGS sequence"/>
</dbReference>
<proteinExistence type="predicted"/>
<dbReference type="AlphaFoldDB" id="A0A7X3K061"/>
<feature type="transmembrane region" description="Helical" evidence="1">
    <location>
        <begin position="99"/>
        <end position="121"/>
    </location>
</feature>
<dbReference type="EMBL" id="RHLK01000007">
    <property type="protein sequence ID" value="MVP00742.1"/>
    <property type="molecule type" value="Genomic_DNA"/>
</dbReference>
<comment type="caution">
    <text evidence="2">The sequence shown here is derived from an EMBL/GenBank/DDBJ whole genome shotgun (WGS) entry which is preliminary data.</text>
</comment>
<dbReference type="Pfam" id="PF09991">
    <property type="entry name" value="DUF2232"/>
    <property type="match status" value="1"/>
</dbReference>
<organism evidence="2 3">
    <name type="scientific">Paenibacillus lutrae</name>
    <dbReference type="NCBI Taxonomy" id="2078573"/>
    <lineage>
        <taxon>Bacteria</taxon>
        <taxon>Bacillati</taxon>
        <taxon>Bacillota</taxon>
        <taxon>Bacilli</taxon>
        <taxon>Bacillales</taxon>
        <taxon>Paenibacillaceae</taxon>
        <taxon>Paenibacillus</taxon>
    </lineage>
</organism>
<reference evidence="2 3" key="1">
    <citation type="journal article" date="2019" name="Microorganisms">
        <title>Paenibacillus lutrae sp. nov., A Chitinolytic Species Isolated from A River Otter in Castril Natural Park, Granada, Spain.</title>
        <authorList>
            <person name="Rodriguez M."/>
            <person name="Reina J.C."/>
            <person name="Bejar V."/>
            <person name="Llamas I."/>
        </authorList>
    </citation>
    <scope>NUCLEOTIDE SEQUENCE [LARGE SCALE GENOMIC DNA]</scope>
    <source>
        <strain evidence="2 3">N10</strain>
    </source>
</reference>
<sequence>MKKQNWQFIGWSLLYVLFLLSFMTPYLLFTFSFIMIPVLILFVKLDAKRFTAFYVGCLLIVNLLLGWTGFVVLAISLFLLPPVIVIGTLYKRKAPARTVLTYGTLTFLAQLLLTLVIGFIFKLNFIAKFKSLMLESMNNMQSTLKDVMPNVSDPEILGDFLVQVIPLYMIVFSLFFVGITHIVGRWILNRTGENIPGMPPVREWRLSRSFVWLYLLAFIGGMLFQFSADSLMSTLLVNIMPLLMFAFAAQAISFLAFMAHHKGWGKLLPVAGTIALIVFMPLLLVLYSLLGVFDVAFPLRERFFKSS</sequence>
<feature type="transmembrane region" description="Helical" evidence="1">
    <location>
        <begin position="209"/>
        <end position="227"/>
    </location>
</feature>
<evidence type="ECO:0000313" key="2">
    <source>
        <dbReference type="EMBL" id="MVP00742.1"/>
    </source>
</evidence>
<protein>
    <submittedName>
        <fullName evidence="2">DUF2232 domain-containing protein</fullName>
    </submittedName>
</protein>
<keyword evidence="1" id="KW-1133">Transmembrane helix</keyword>
<feature type="transmembrane region" description="Helical" evidence="1">
    <location>
        <begin position="167"/>
        <end position="188"/>
    </location>
</feature>
<dbReference type="RefSeq" id="WP_157336480.1">
    <property type="nucleotide sequence ID" value="NZ_RHLK01000007.1"/>
</dbReference>
<name>A0A7X3K061_9BACL</name>
<feature type="transmembrane region" description="Helical" evidence="1">
    <location>
        <begin position="267"/>
        <end position="290"/>
    </location>
</feature>